<dbReference type="Gene3D" id="1.10.1740.10">
    <property type="match status" value="1"/>
</dbReference>
<evidence type="ECO:0000313" key="7">
    <source>
        <dbReference type="Proteomes" id="UP000295674"/>
    </source>
</evidence>
<dbReference type="GO" id="GO:0006352">
    <property type="term" value="P:DNA-templated transcription initiation"/>
    <property type="evidence" value="ECO:0007669"/>
    <property type="project" value="InterPro"/>
</dbReference>
<protein>
    <submittedName>
        <fullName evidence="6">Sigma-70 family RNA polymerase sigma factor</fullName>
    </submittedName>
</protein>
<keyword evidence="2" id="KW-0731">Sigma factor</keyword>
<keyword evidence="1" id="KW-0805">Transcription regulation</keyword>
<reference evidence="6 7" key="1">
    <citation type="submission" date="2019-03" db="EMBL/GenBank/DDBJ databases">
        <title>Draft genome sequences of novel Actinobacteria.</title>
        <authorList>
            <person name="Sahin N."/>
            <person name="Ay H."/>
            <person name="Saygin H."/>
        </authorList>
    </citation>
    <scope>NUCLEOTIDE SEQUENCE [LARGE SCALE GENOMIC DNA]</scope>
    <source>
        <strain evidence="6 7">16K309</strain>
    </source>
</reference>
<comment type="caution">
    <text evidence="6">The sequence shown here is derived from an EMBL/GenBank/DDBJ whole genome shotgun (WGS) entry which is preliminary data.</text>
</comment>
<proteinExistence type="predicted"/>
<dbReference type="Pfam" id="PF04542">
    <property type="entry name" value="Sigma70_r2"/>
    <property type="match status" value="1"/>
</dbReference>
<dbReference type="AlphaFoldDB" id="A0A4R4VV72"/>
<dbReference type="GO" id="GO:0016987">
    <property type="term" value="F:sigma factor activity"/>
    <property type="evidence" value="ECO:0007669"/>
    <property type="project" value="UniProtKB-KW"/>
</dbReference>
<feature type="region of interest" description="Disordered" evidence="4">
    <location>
        <begin position="146"/>
        <end position="173"/>
    </location>
</feature>
<feature type="domain" description="RNA polymerase sigma-70 region 2" evidence="5">
    <location>
        <begin position="36"/>
        <end position="103"/>
    </location>
</feature>
<sequence>MSTPTPPTDIASPRSSASWQLVTAAQAGDRGAFATLYQTYAPRLHRYLQARLRNQAVAEDLASETFLRALRSLHTVTYQGRDVGAWLTTIAANLIRDQLKSARHRNELLDHDTASTQVAHASPESIVPAEVPAAAVLPRLLDRRYRSSHESRCQRGQSPPTPRHPPPRRSLQS</sequence>
<organism evidence="6 7">
    <name type="scientific">Saccharopolyspora terrae</name>
    <dbReference type="NCBI Taxonomy" id="2530384"/>
    <lineage>
        <taxon>Bacteria</taxon>
        <taxon>Bacillati</taxon>
        <taxon>Actinomycetota</taxon>
        <taxon>Actinomycetes</taxon>
        <taxon>Pseudonocardiales</taxon>
        <taxon>Pseudonocardiaceae</taxon>
        <taxon>Saccharopolyspora</taxon>
    </lineage>
</organism>
<evidence type="ECO:0000256" key="3">
    <source>
        <dbReference type="ARBA" id="ARBA00023163"/>
    </source>
</evidence>
<evidence type="ECO:0000256" key="1">
    <source>
        <dbReference type="ARBA" id="ARBA00023015"/>
    </source>
</evidence>
<dbReference type="InterPro" id="IPR014284">
    <property type="entry name" value="RNA_pol_sigma-70_dom"/>
</dbReference>
<accession>A0A4R4VV72</accession>
<evidence type="ECO:0000259" key="5">
    <source>
        <dbReference type="Pfam" id="PF04542"/>
    </source>
</evidence>
<keyword evidence="7" id="KW-1185">Reference proteome</keyword>
<dbReference type="NCBIfam" id="TIGR02937">
    <property type="entry name" value="sigma70-ECF"/>
    <property type="match status" value="1"/>
</dbReference>
<dbReference type="OrthoDB" id="261230at2"/>
<dbReference type="InterPro" id="IPR013325">
    <property type="entry name" value="RNA_pol_sigma_r2"/>
</dbReference>
<dbReference type="Proteomes" id="UP000295674">
    <property type="component" value="Unassembled WGS sequence"/>
</dbReference>
<dbReference type="PANTHER" id="PTHR43133">
    <property type="entry name" value="RNA POLYMERASE ECF-TYPE SIGMA FACTO"/>
    <property type="match status" value="1"/>
</dbReference>
<dbReference type="EMBL" id="SMKS01000017">
    <property type="protein sequence ID" value="TDD06335.1"/>
    <property type="molecule type" value="Genomic_DNA"/>
</dbReference>
<dbReference type="PANTHER" id="PTHR43133:SF57">
    <property type="entry name" value="RNA POLYMERASE SIGMA-70 FACTOR"/>
    <property type="match status" value="1"/>
</dbReference>
<name>A0A4R4VV72_9PSEU</name>
<evidence type="ECO:0000256" key="4">
    <source>
        <dbReference type="SAM" id="MobiDB-lite"/>
    </source>
</evidence>
<dbReference type="InterPro" id="IPR039425">
    <property type="entry name" value="RNA_pol_sigma-70-like"/>
</dbReference>
<dbReference type="InterPro" id="IPR007627">
    <property type="entry name" value="RNA_pol_sigma70_r2"/>
</dbReference>
<evidence type="ECO:0000313" key="6">
    <source>
        <dbReference type="EMBL" id="TDD06335.1"/>
    </source>
</evidence>
<gene>
    <name evidence="6" type="ORF">E1181_12580</name>
</gene>
<dbReference type="SUPFAM" id="SSF88946">
    <property type="entry name" value="Sigma2 domain of RNA polymerase sigma factors"/>
    <property type="match status" value="1"/>
</dbReference>
<evidence type="ECO:0000256" key="2">
    <source>
        <dbReference type="ARBA" id="ARBA00023082"/>
    </source>
</evidence>
<keyword evidence="3" id="KW-0804">Transcription</keyword>